<dbReference type="InterPro" id="IPR004839">
    <property type="entry name" value="Aminotransferase_I/II_large"/>
</dbReference>
<dbReference type="GO" id="GO:0008483">
    <property type="term" value="F:transaminase activity"/>
    <property type="evidence" value="ECO:0007669"/>
    <property type="project" value="UniProtKB-KW"/>
</dbReference>
<evidence type="ECO:0000256" key="4">
    <source>
        <dbReference type="ARBA" id="ARBA00023125"/>
    </source>
</evidence>
<dbReference type="PRINTS" id="PR00035">
    <property type="entry name" value="HTHGNTR"/>
</dbReference>
<dbReference type="InterPro" id="IPR036390">
    <property type="entry name" value="WH_DNA-bd_sf"/>
</dbReference>
<dbReference type="SUPFAM" id="SSF46785">
    <property type="entry name" value="Winged helix' DNA-binding domain"/>
    <property type="match status" value="1"/>
</dbReference>
<dbReference type="EMBL" id="BAAACI010000007">
    <property type="protein sequence ID" value="GAA0777439.1"/>
    <property type="molecule type" value="Genomic_DNA"/>
</dbReference>
<dbReference type="InterPro" id="IPR000524">
    <property type="entry name" value="Tscrpt_reg_HTH_GntR"/>
</dbReference>
<gene>
    <name evidence="7" type="ORF">GCM10008908_32620</name>
</gene>
<dbReference type="Proteomes" id="UP001501047">
    <property type="component" value="Unassembled WGS sequence"/>
</dbReference>
<sequence>MFNINWKPDRNDSTQLHIQIVRYMKDKIASGEWPVDFKLPSQRTLSEIFGVNRSTVVAAIEELTAEGLLNGNAGGGTRVINNTWTLMSIHHSHNWNPYISSGVHQANQRIIQQINVAEFQPDIIKMGSCEPSPELIPNEMIQKTLEKLSKSMKPLGYEEPKGALYLRREICAYLKTLGIEAEPDSVLITSGVLQALQLISLGLLNTNSVVYLEKPSYLYSLRTFQSFGLQLSGIQLDEEGIDVKELINRHQRRKGSMLFSIPTFQNPTGNVMSLERRKMLINACDIERLPIIEDDVYRELWFDEQPPPPLKAFDKNGLVLYTGGISKNLCPGLRIGWVVGPEKVIERLADIKMQTDYGSSSLSQNVTAELFSSGLYYQHNDIMRKNVRIRRDVTIGALKKYFTGMATWNIPAGGYFIWLKLNEGISMHEFFVKALSKKILVFPGYLYEFHSNHHIRISYSYASLKEIEYAIKTLAELVSEQLG</sequence>
<dbReference type="PANTHER" id="PTHR46577:SF2">
    <property type="entry name" value="TRANSCRIPTIONAL REGULATORY PROTEIN"/>
    <property type="match status" value="1"/>
</dbReference>
<dbReference type="InterPro" id="IPR051446">
    <property type="entry name" value="HTH_trans_reg/aminotransferase"/>
</dbReference>
<proteinExistence type="inferred from homology"/>
<evidence type="ECO:0000256" key="5">
    <source>
        <dbReference type="ARBA" id="ARBA00023163"/>
    </source>
</evidence>
<keyword evidence="7" id="KW-0808">Transferase</keyword>
<dbReference type="InterPro" id="IPR015424">
    <property type="entry name" value="PyrdxlP-dep_Trfase"/>
</dbReference>
<name>A0ABN1KX08_CLOSU</name>
<comment type="similarity">
    <text evidence="1">In the C-terminal section; belongs to the class-I pyridoxal-phosphate-dependent aminotransferase family.</text>
</comment>
<dbReference type="Gene3D" id="3.90.1150.10">
    <property type="entry name" value="Aspartate Aminotransferase, domain 1"/>
    <property type="match status" value="1"/>
</dbReference>
<dbReference type="Gene3D" id="3.40.640.10">
    <property type="entry name" value="Type I PLP-dependent aspartate aminotransferase-like (Major domain)"/>
    <property type="match status" value="1"/>
</dbReference>
<evidence type="ECO:0000256" key="3">
    <source>
        <dbReference type="ARBA" id="ARBA00023015"/>
    </source>
</evidence>
<keyword evidence="5" id="KW-0804">Transcription</keyword>
<keyword evidence="7" id="KW-0032">Aminotransferase</keyword>
<evidence type="ECO:0000256" key="1">
    <source>
        <dbReference type="ARBA" id="ARBA00005384"/>
    </source>
</evidence>
<evidence type="ECO:0000256" key="2">
    <source>
        <dbReference type="ARBA" id="ARBA00022898"/>
    </source>
</evidence>
<dbReference type="PANTHER" id="PTHR46577">
    <property type="entry name" value="HTH-TYPE TRANSCRIPTIONAL REGULATORY PROTEIN GABR"/>
    <property type="match status" value="1"/>
</dbReference>
<dbReference type="Gene3D" id="1.10.10.10">
    <property type="entry name" value="Winged helix-like DNA-binding domain superfamily/Winged helix DNA-binding domain"/>
    <property type="match status" value="1"/>
</dbReference>
<dbReference type="SMART" id="SM00345">
    <property type="entry name" value="HTH_GNTR"/>
    <property type="match status" value="1"/>
</dbReference>
<keyword evidence="2" id="KW-0663">Pyridoxal phosphate</keyword>
<feature type="domain" description="HTH gntR-type" evidence="6">
    <location>
        <begin position="14"/>
        <end position="82"/>
    </location>
</feature>
<evidence type="ECO:0000313" key="8">
    <source>
        <dbReference type="Proteomes" id="UP001501047"/>
    </source>
</evidence>
<keyword evidence="3" id="KW-0805">Transcription regulation</keyword>
<dbReference type="CDD" id="cd00609">
    <property type="entry name" value="AAT_like"/>
    <property type="match status" value="1"/>
</dbReference>
<evidence type="ECO:0000259" key="6">
    <source>
        <dbReference type="PROSITE" id="PS50949"/>
    </source>
</evidence>
<accession>A0ABN1KX08</accession>
<dbReference type="InterPro" id="IPR015422">
    <property type="entry name" value="PyrdxlP-dep_Trfase_small"/>
</dbReference>
<evidence type="ECO:0000313" key="7">
    <source>
        <dbReference type="EMBL" id="GAA0777439.1"/>
    </source>
</evidence>
<dbReference type="SUPFAM" id="SSF53383">
    <property type="entry name" value="PLP-dependent transferases"/>
    <property type="match status" value="1"/>
</dbReference>
<dbReference type="CDD" id="cd07377">
    <property type="entry name" value="WHTH_GntR"/>
    <property type="match status" value="1"/>
</dbReference>
<dbReference type="InterPro" id="IPR036388">
    <property type="entry name" value="WH-like_DNA-bd_sf"/>
</dbReference>
<reference evidence="7 8" key="1">
    <citation type="journal article" date="2019" name="Int. J. Syst. Evol. Microbiol.">
        <title>The Global Catalogue of Microorganisms (GCM) 10K type strain sequencing project: providing services to taxonomists for standard genome sequencing and annotation.</title>
        <authorList>
            <consortium name="The Broad Institute Genomics Platform"/>
            <consortium name="The Broad Institute Genome Sequencing Center for Infectious Disease"/>
            <person name="Wu L."/>
            <person name="Ma J."/>
        </authorList>
    </citation>
    <scope>NUCLEOTIDE SEQUENCE [LARGE SCALE GENOMIC DNA]</scope>
    <source>
        <strain evidence="7 8">JCM 1417</strain>
    </source>
</reference>
<protein>
    <submittedName>
        <fullName evidence="7">PLP-dependent aminotransferase family protein</fullName>
    </submittedName>
</protein>
<dbReference type="Pfam" id="PF00155">
    <property type="entry name" value="Aminotran_1_2"/>
    <property type="match status" value="1"/>
</dbReference>
<organism evidence="7 8">
    <name type="scientific">Clostridium subterminale</name>
    <dbReference type="NCBI Taxonomy" id="1550"/>
    <lineage>
        <taxon>Bacteria</taxon>
        <taxon>Bacillati</taxon>
        <taxon>Bacillota</taxon>
        <taxon>Clostridia</taxon>
        <taxon>Eubacteriales</taxon>
        <taxon>Clostridiaceae</taxon>
        <taxon>Clostridium</taxon>
    </lineage>
</organism>
<keyword evidence="4" id="KW-0238">DNA-binding</keyword>
<dbReference type="InterPro" id="IPR015421">
    <property type="entry name" value="PyrdxlP-dep_Trfase_major"/>
</dbReference>
<keyword evidence="8" id="KW-1185">Reference proteome</keyword>
<dbReference type="RefSeq" id="WP_343827560.1">
    <property type="nucleotide sequence ID" value="NZ_BAAACI010000007.1"/>
</dbReference>
<comment type="caution">
    <text evidence="7">The sequence shown here is derived from an EMBL/GenBank/DDBJ whole genome shotgun (WGS) entry which is preliminary data.</text>
</comment>
<dbReference type="Pfam" id="PF00392">
    <property type="entry name" value="GntR"/>
    <property type="match status" value="1"/>
</dbReference>
<dbReference type="PROSITE" id="PS50949">
    <property type="entry name" value="HTH_GNTR"/>
    <property type="match status" value="1"/>
</dbReference>